<keyword evidence="3" id="KW-0770">Synapse</keyword>
<dbReference type="InterPro" id="IPR000697">
    <property type="entry name" value="WH1/EVH1_dom"/>
</dbReference>
<dbReference type="PROSITE" id="PS50229">
    <property type="entry name" value="WH1"/>
    <property type="match status" value="1"/>
</dbReference>
<feature type="region of interest" description="Disordered" evidence="8">
    <location>
        <begin position="139"/>
        <end position="188"/>
    </location>
</feature>
<dbReference type="STRING" id="244447.ENSCSEP00000020688"/>
<evidence type="ECO:0000313" key="11">
    <source>
        <dbReference type="Proteomes" id="UP000265120"/>
    </source>
</evidence>
<dbReference type="GO" id="GO:0007216">
    <property type="term" value="P:G protein-coupled glutamate receptor signaling pathway"/>
    <property type="evidence" value="ECO:0007669"/>
    <property type="project" value="InterPro"/>
</dbReference>
<keyword evidence="2" id="KW-0963">Cytoplasm</keyword>
<dbReference type="InterPro" id="IPR044100">
    <property type="entry name" value="Homer_EVH1"/>
</dbReference>
<dbReference type="FunFam" id="2.30.29.30:FF:000014">
    <property type="entry name" value="Homer homolog 1 (Drosophila)"/>
    <property type="match status" value="1"/>
</dbReference>
<dbReference type="GO" id="GO:0035256">
    <property type="term" value="F:G protein-coupled glutamate receptor binding"/>
    <property type="evidence" value="ECO:0007669"/>
    <property type="project" value="InterPro"/>
</dbReference>
<dbReference type="Gene3D" id="2.30.29.30">
    <property type="entry name" value="Pleckstrin-homology domain (PH domain)/Phosphotyrosine-binding domain (PTB)"/>
    <property type="match status" value="1"/>
</dbReference>
<dbReference type="Gene3D" id="1.20.5.1700">
    <property type="match status" value="1"/>
</dbReference>
<keyword evidence="4 7" id="KW-0175">Coiled coil</keyword>
<reference evidence="10" key="3">
    <citation type="submission" date="2025-09" db="UniProtKB">
        <authorList>
            <consortium name="Ensembl"/>
        </authorList>
    </citation>
    <scope>IDENTIFICATION</scope>
</reference>
<dbReference type="GO" id="GO:0014069">
    <property type="term" value="C:postsynaptic density"/>
    <property type="evidence" value="ECO:0007669"/>
    <property type="project" value="UniProtKB-SubCell"/>
</dbReference>
<evidence type="ECO:0000256" key="6">
    <source>
        <dbReference type="ARBA" id="ARBA00034105"/>
    </source>
</evidence>
<evidence type="ECO:0000256" key="5">
    <source>
        <dbReference type="ARBA" id="ARBA00023606"/>
    </source>
</evidence>
<dbReference type="InParanoid" id="A0A3P8VZK3"/>
<dbReference type="Ensembl" id="ENSCSET00000020949.1">
    <property type="protein sequence ID" value="ENSCSEP00000020688.1"/>
    <property type="gene ID" value="ENSCSEG00000013201.1"/>
</dbReference>
<dbReference type="PANTHER" id="PTHR10918">
    <property type="entry name" value="HOMER"/>
    <property type="match status" value="1"/>
</dbReference>
<evidence type="ECO:0000256" key="2">
    <source>
        <dbReference type="ARBA" id="ARBA00022490"/>
    </source>
</evidence>
<dbReference type="GO" id="GO:0005737">
    <property type="term" value="C:cytoplasm"/>
    <property type="evidence" value="ECO:0007669"/>
    <property type="project" value="UniProtKB-SubCell"/>
</dbReference>
<comment type="subcellular location">
    <subcellularLocation>
        <location evidence="1">Cytoplasm</location>
    </subcellularLocation>
    <subcellularLocation>
        <location evidence="6">Postsynaptic density</location>
    </subcellularLocation>
</comment>
<dbReference type="Proteomes" id="UP000265120">
    <property type="component" value="Chromosome 14"/>
</dbReference>
<proteinExistence type="inferred from homology"/>
<reference evidence="10" key="2">
    <citation type="submission" date="2025-08" db="UniProtKB">
        <authorList>
            <consortium name="Ensembl"/>
        </authorList>
    </citation>
    <scope>IDENTIFICATION</scope>
</reference>
<feature type="compositionally biased region" description="Basic and acidic residues" evidence="8">
    <location>
        <begin position="167"/>
        <end position="183"/>
    </location>
</feature>
<keyword evidence="11" id="KW-1185">Reference proteome</keyword>
<evidence type="ECO:0000256" key="8">
    <source>
        <dbReference type="SAM" id="MobiDB-lite"/>
    </source>
</evidence>
<feature type="domain" description="WH1" evidence="9">
    <location>
        <begin position="1"/>
        <end position="110"/>
    </location>
</feature>
<organism evidence="10 11">
    <name type="scientific">Cynoglossus semilaevis</name>
    <name type="common">Tongue sole</name>
    <dbReference type="NCBI Taxonomy" id="244447"/>
    <lineage>
        <taxon>Eukaryota</taxon>
        <taxon>Metazoa</taxon>
        <taxon>Chordata</taxon>
        <taxon>Craniata</taxon>
        <taxon>Vertebrata</taxon>
        <taxon>Euteleostomi</taxon>
        <taxon>Actinopterygii</taxon>
        <taxon>Neopterygii</taxon>
        <taxon>Teleostei</taxon>
        <taxon>Neoteleostei</taxon>
        <taxon>Acanthomorphata</taxon>
        <taxon>Carangaria</taxon>
        <taxon>Pleuronectiformes</taxon>
        <taxon>Pleuronectoidei</taxon>
        <taxon>Cynoglossidae</taxon>
        <taxon>Cynoglossinae</taxon>
        <taxon>Cynoglossus</taxon>
    </lineage>
</organism>
<dbReference type="SUPFAM" id="SSF50729">
    <property type="entry name" value="PH domain-like"/>
    <property type="match status" value="1"/>
</dbReference>
<dbReference type="SMART" id="SM00461">
    <property type="entry name" value="WH1"/>
    <property type="match status" value="1"/>
</dbReference>
<dbReference type="AlphaFoldDB" id="A0A3P8VZK3"/>
<name>A0A3P8VZK3_CYNSE</name>
<evidence type="ECO:0000256" key="3">
    <source>
        <dbReference type="ARBA" id="ARBA00023018"/>
    </source>
</evidence>
<accession>A0A3P8VZK3</accession>
<protein>
    <submittedName>
        <fullName evidence="10">Homer scaffold protein 1</fullName>
    </submittedName>
</protein>
<sequence>MGEQPIFSTRAHVFQIDPTTKKNWVPTSKHAVTVSYFFDSTRNVYRIISLDGSKAIINSTITPNMTFTKTSQKFGQWADSRANTVYGLGFSSESNLVKFADKFAEFKEAARLAKEKSQEKMELSSTPSQTGAAQTNMLSVNKPGKNKESAPGDLLSPVTPESINGTSEEKVTPDTPQHSEARAEPSQNALPYSHSINKHWEAELAALKGNNAKLTAALLESTANVKQWKQQLAAYQEEAERLHKRVTELECVSGQTTVIKSQKTELNQTIEELKFALRSKEEELEKLKAEVESAHEFESQKNTLTHKLQEAETKSQTLEAQLGDLEQHLESSQQESEAFRKSLRSLLELLDTKIFELTELRDTLAKLIEGSS</sequence>
<comment type="similarity">
    <text evidence="5">Belongs to the Homer family.</text>
</comment>
<dbReference type="OMA" id="QXSAISK"/>
<evidence type="ECO:0000313" key="10">
    <source>
        <dbReference type="Ensembl" id="ENSCSEP00000020688.1"/>
    </source>
</evidence>
<evidence type="ECO:0000256" key="1">
    <source>
        <dbReference type="ARBA" id="ARBA00004496"/>
    </source>
</evidence>
<dbReference type="GeneTree" id="ENSGT00940000156354"/>
<reference evidence="10 11" key="1">
    <citation type="journal article" date="2014" name="Nat. Genet.">
        <title>Whole-genome sequence of a flatfish provides insights into ZW sex chromosome evolution and adaptation to a benthic lifestyle.</title>
        <authorList>
            <person name="Chen S."/>
            <person name="Zhang G."/>
            <person name="Shao C."/>
            <person name="Huang Q."/>
            <person name="Liu G."/>
            <person name="Zhang P."/>
            <person name="Song W."/>
            <person name="An N."/>
            <person name="Chalopin D."/>
            <person name="Volff J.N."/>
            <person name="Hong Y."/>
            <person name="Li Q."/>
            <person name="Sha Z."/>
            <person name="Zhou H."/>
            <person name="Xie M."/>
            <person name="Yu Q."/>
            <person name="Liu Y."/>
            <person name="Xiang H."/>
            <person name="Wang N."/>
            <person name="Wu K."/>
            <person name="Yang C."/>
            <person name="Zhou Q."/>
            <person name="Liao X."/>
            <person name="Yang L."/>
            <person name="Hu Q."/>
            <person name="Zhang J."/>
            <person name="Meng L."/>
            <person name="Jin L."/>
            <person name="Tian Y."/>
            <person name="Lian J."/>
            <person name="Yang J."/>
            <person name="Miao G."/>
            <person name="Liu S."/>
            <person name="Liang Z."/>
            <person name="Yan F."/>
            <person name="Li Y."/>
            <person name="Sun B."/>
            <person name="Zhang H."/>
            <person name="Zhang J."/>
            <person name="Zhu Y."/>
            <person name="Du M."/>
            <person name="Zhao Y."/>
            <person name="Schartl M."/>
            <person name="Tang Q."/>
            <person name="Wang J."/>
        </authorList>
    </citation>
    <scope>NUCLEOTIDE SEQUENCE</scope>
</reference>
<dbReference type="InterPro" id="IPR011993">
    <property type="entry name" value="PH-like_dom_sf"/>
</dbReference>
<dbReference type="Pfam" id="PF00568">
    <property type="entry name" value="WH1"/>
    <property type="match status" value="1"/>
</dbReference>
<dbReference type="FunCoup" id="A0A3P8VZK3">
    <property type="interactions" value="368"/>
</dbReference>
<evidence type="ECO:0000256" key="4">
    <source>
        <dbReference type="ARBA" id="ARBA00023054"/>
    </source>
</evidence>
<feature type="coiled-coil region" evidence="7">
    <location>
        <begin position="197"/>
        <end position="335"/>
    </location>
</feature>
<dbReference type="InterPro" id="IPR045027">
    <property type="entry name" value="Homer"/>
</dbReference>
<evidence type="ECO:0000256" key="7">
    <source>
        <dbReference type="SAM" id="Coils"/>
    </source>
</evidence>
<evidence type="ECO:0000259" key="9">
    <source>
        <dbReference type="PROSITE" id="PS50229"/>
    </source>
</evidence>
<dbReference type="CDD" id="cd01206">
    <property type="entry name" value="EVH1_Homer_Vesl"/>
    <property type="match status" value="1"/>
</dbReference>